<keyword evidence="2" id="KW-0808">Transferase</keyword>
<dbReference type="SUPFAM" id="SSF53335">
    <property type="entry name" value="S-adenosyl-L-methionine-dependent methyltransferases"/>
    <property type="match status" value="1"/>
</dbReference>
<dbReference type="Pfam" id="PF05050">
    <property type="entry name" value="Methyltransf_21"/>
    <property type="match status" value="1"/>
</dbReference>
<proteinExistence type="predicted"/>
<dbReference type="Proteomes" id="UP001576784">
    <property type="component" value="Unassembled WGS sequence"/>
</dbReference>
<reference evidence="2 3" key="1">
    <citation type="submission" date="2024-09" db="EMBL/GenBank/DDBJ databases">
        <title>Floridaenema gen nov. (Aerosakkonemataceae, Aerosakkonematales ord. nov., Cyanobacteria) from benthic tropical and subtropical fresh waters, with the description of four new species.</title>
        <authorList>
            <person name="Moretto J.A."/>
            <person name="Berthold D.E."/>
            <person name="Lefler F.W."/>
            <person name="Huang I.-S."/>
            <person name="Laughinghouse H. IV."/>
        </authorList>
    </citation>
    <scope>NUCLEOTIDE SEQUENCE [LARGE SCALE GENOMIC DNA]</scope>
    <source>
        <strain evidence="2 3">BLCC-F50</strain>
    </source>
</reference>
<evidence type="ECO:0000259" key="1">
    <source>
        <dbReference type="Pfam" id="PF05050"/>
    </source>
</evidence>
<dbReference type="PANTHER" id="PTHR34203">
    <property type="entry name" value="METHYLTRANSFERASE, FKBM FAMILY PROTEIN"/>
    <property type="match status" value="1"/>
</dbReference>
<dbReference type="NCBIfam" id="TIGR01444">
    <property type="entry name" value="fkbM_fam"/>
    <property type="match status" value="1"/>
</dbReference>
<feature type="domain" description="Methyltransferase FkbM" evidence="1">
    <location>
        <begin position="92"/>
        <end position="256"/>
    </location>
</feature>
<sequence length="294" mass="33832">MKNKNIVSELLKNDLIRANIINLVQITNRGRGWVDRNCPESYQTIVKYFKSAKLNIDTSYYIEKLIFLYGYFDPEVIWFIKKYLPKSATILDIGANIGTFSIGVATHLNKNGRVYAFEPGDKVFQRFRANLEINPQLHEIILLSNYGIGEKQSTYFRREVLPDGNGSLIDEEGKPYNSGEIVNIISLDEWVNLMNIKSIDFIKIDVEGFEYLVFTGAREVINYYQPMLWFESTNVRSGSVDAMMKCYDFLQELGYVIINPAKIYTSIPQYGIYPQESLAVHKSKTDFLNAFVTP</sequence>
<gene>
    <name evidence="2" type="ORF">ACE1CI_35030</name>
</gene>
<dbReference type="PANTHER" id="PTHR34203:SF15">
    <property type="entry name" value="SLL1173 PROTEIN"/>
    <property type="match status" value="1"/>
</dbReference>
<keyword evidence="2" id="KW-0489">Methyltransferase</keyword>
<dbReference type="Gene3D" id="3.40.50.150">
    <property type="entry name" value="Vaccinia Virus protein VP39"/>
    <property type="match status" value="1"/>
</dbReference>
<accession>A0ABV4Y351</accession>
<dbReference type="EMBL" id="JBHFNR010000279">
    <property type="protein sequence ID" value="MFB2898160.1"/>
    <property type="molecule type" value="Genomic_DNA"/>
</dbReference>
<dbReference type="GO" id="GO:0008168">
    <property type="term" value="F:methyltransferase activity"/>
    <property type="evidence" value="ECO:0007669"/>
    <property type="project" value="UniProtKB-KW"/>
</dbReference>
<dbReference type="GO" id="GO:0032259">
    <property type="term" value="P:methylation"/>
    <property type="evidence" value="ECO:0007669"/>
    <property type="project" value="UniProtKB-KW"/>
</dbReference>
<dbReference type="InterPro" id="IPR029063">
    <property type="entry name" value="SAM-dependent_MTases_sf"/>
</dbReference>
<dbReference type="InterPro" id="IPR006342">
    <property type="entry name" value="FkbM_mtfrase"/>
</dbReference>
<evidence type="ECO:0000313" key="2">
    <source>
        <dbReference type="EMBL" id="MFB2898160.1"/>
    </source>
</evidence>
<comment type="caution">
    <text evidence="2">The sequence shown here is derived from an EMBL/GenBank/DDBJ whole genome shotgun (WGS) entry which is preliminary data.</text>
</comment>
<evidence type="ECO:0000313" key="3">
    <source>
        <dbReference type="Proteomes" id="UP001576784"/>
    </source>
</evidence>
<protein>
    <submittedName>
        <fullName evidence="2">FkbM family methyltransferase</fullName>
    </submittedName>
</protein>
<name>A0ABV4Y351_9CYAN</name>
<dbReference type="InterPro" id="IPR052514">
    <property type="entry name" value="SAM-dependent_MTase"/>
</dbReference>
<organism evidence="2 3">
    <name type="scientific">Floridaenema flaviceps BLCC-F50</name>
    <dbReference type="NCBI Taxonomy" id="3153642"/>
    <lineage>
        <taxon>Bacteria</taxon>
        <taxon>Bacillati</taxon>
        <taxon>Cyanobacteriota</taxon>
        <taxon>Cyanophyceae</taxon>
        <taxon>Oscillatoriophycideae</taxon>
        <taxon>Aerosakkonematales</taxon>
        <taxon>Aerosakkonemataceae</taxon>
        <taxon>Floridanema</taxon>
        <taxon>Floridanema flaviceps</taxon>
    </lineage>
</organism>
<keyword evidence="3" id="KW-1185">Reference proteome</keyword>
<dbReference type="RefSeq" id="WP_413267760.1">
    <property type="nucleotide sequence ID" value="NZ_JBHFNR010000279.1"/>
</dbReference>